<protein>
    <submittedName>
        <fullName evidence="1">Uncharacterized protein</fullName>
    </submittedName>
</protein>
<sequence>MSSRLLLFIHIQADKSGYNQLLFSFTNIFRISS</sequence>
<dbReference type="EMBL" id="BPVZ01000229">
    <property type="protein sequence ID" value="GKV47506.1"/>
    <property type="molecule type" value="Genomic_DNA"/>
</dbReference>
<dbReference type="Proteomes" id="UP001054252">
    <property type="component" value="Unassembled WGS sequence"/>
</dbReference>
<dbReference type="AlphaFoldDB" id="A0AAV5MCG3"/>
<gene>
    <name evidence="1" type="ORF">SLEP1_g54407</name>
</gene>
<reference evidence="1 2" key="1">
    <citation type="journal article" date="2021" name="Commun. Biol.">
        <title>The genome of Shorea leprosula (Dipterocarpaceae) highlights the ecological relevance of drought in aseasonal tropical rainforests.</title>
        <authorList>
            <person name="Ng K.K.S."/>
            <person name="Kobayashi M.J."/>
            <person name="Fawcett J.A."/>
            <person name="Hatakeyama M."/>
            <person name="Paape T."/>
            <person name="Ng C.H."/>
            <person name="Ang C.C."/>
            <person name="Tnah L.H."/>
            <person name="Lee C.T."/>
            <person name="Nishiyama T."/>
            <person name="Sese J."/>
            <person name="O'Brien M.J."/>
            <person name="Copetti D."/>
            <person name="Mohd Noor M.I."/>
            <person name="Ong R.C."/>
            <person name="Putra M."/>
            <person name="Sireger I.Z."/>
            <person name="Indrioko S."/>
            <person name="Kosugi Y."/>
            <person name="Izuno A."/>
            <person name="Isagi Y."/>
            <person name="Lee S.L."/>
            <person name="Shimizu K.K."/>
        </authorList>
    </citation>
    <scope>NUCLEOTIDE SEQUENCE [LARGE SCALE GENOMIC DNA]</scope>
    <source>
        <strain evidence="1">214</strain>
    </source>
</reference>
<accession>A0AAV5MCG3</accession>
<organism evidence="1 2">
    <name type="scientific">Rubroshorea leprosula</name>
    <dbReference type="NCBI Taxonomy" id="152421"/>
    <lineage>
        <taxon>Eukaryota</taxon>
        <taxon>Viridiplantae</taxon>
        <taxon>Streptophyta</taxon>
        <taxon>Embryophyta</taxon>
        <taxon>Tracheophyta</taxon>
        <taxon>Spermatophyta</taxon>
        <taxon>Magnoliopsida</taxon>
        <taxon>eudicotyledons</taxon>
        <taxon>Gunneridae</taxon>
        <taxon>Pentapetalae</taxon>
        <taxon>rosids</taxon>
        <taxon>malvids</taxon>
        <taxon>Malvales</taxon>
        <taxon>Dipterocarpaceae</taxon>
        <taxon>Rubroshorea</taxon>
    </lineage>
</organism>
<keyword evidence="2" id="KW-1185">Reference proteome</keyword>
<comment type="caution">
    <text evidence="1">The sequence shown here is derived from an EMBL/GenBank/DDBJ whole genome shotgun (WGS) entry which is preliminary data.</text>
</comment>
<name>A0AAV5MCG3_9ROSI</name>
<proteinExistence type="predicted"/>
<evidence type="ECO:0000313" key="2">
    <source>
        <dbReference type="Proteomes" id="UP001054252"/>
    </source>
</evidence>
<evidence type="ECO:0000313" key="1">
    <source>
        <dbReference type="EMBL" id="GKV47506.1"/>
    </source>
</evidence>